<keyword evidence="3" id="KW-1185">Reference proteome</keyword>
<sequence length="55" mass="6525">MYHASAFWLIMFFLWRWRCRLSGLSDSSLSLFCPVWKSISVNINHRRTGILECTS</sequence>
<dbReference type="Proteomes" id="UP000825935">
    <property type="component" value="Chromosome 10"/>
</dbReference>
<accession>A0A8T2U1S8</accession>
<evidence type="ECO:0000256" key="1">
    <source>
        <dbReference type="SAM" id="SignalP"/>
    </source>
</evidence>
<feature type="signal peptide" evidence="1">
    <location>
        <begin position="1"/>
        <end position="21"/>
    </location>
</feature>
<dbReference type="EMBL" id="CM035415">
    <property type="protein sequence ID" value="KAH7427743.1"/>
    <property type="molecule type" value="Genomic_DNA"/>
</dbReference>
<dbReference type="AlphaFoldDB" id="A0A8T2U1S8"/>
<gene>
    <name evidence="2" type="ORF">KP509_10G057900</name>
</gene>
<evidence type="ECO:0000313" key="2">
    <source>
        <dbReference type="EMBL" id="KAH7427743.1"/>
    </source>
</evidence>
<organism evidence="2 3">
    <name type="scientific">Ceratopteris richardii</name>
    <name type="common">Triangle waterfern</name>
    <dbReference type="NCBI Taxonomy" id="49495"/>
    <lineage>
        <taxon>Eukaryota</taxon>
        <taxon>Viridiplantae</taxon>
        <taxon>Streptophyta</taxon>
        <taxon>Embryophyta</taxon>
        <taxon>Tracheophyta</taxon>
        <taxon>Polypodiopsida</taxon>
        <taxon>Polypodiidae</taxon>
        <taxon>Polypodiales</taxon>
        <taxon>Pteridineae</taxon>
        <taxon>Pteridaceae</taxon>
        <taxon>Parkerioideae</taxon>
        <taxon>Ceratopteris</taxon>
    </lineage>
</organism>
<keyword evidence="1" id="KW-0732">Signal</keyword>
<proteinExistence type="predicted"/>
<comment type="caution">
    <text evidence="2">The sequence shown here is derived from an EMBL/GenBank/DDBJ whole genome shotgun (WGS) entry which is preliminary data.</text>
</comment>
<evidence type="ECO:0000313" key="3">
    <source>
        <dbReference type="Proteomes" id="UP000825935"/>
    </source>
</evidence>
<name>A0A8T2U1S8_CERRI</name>
<feature type="chain" id="PRO_5035805659" evidence="1">
    <location>
        <begin position="22"/>
        <end position="55"/>
    </location>
</feature>
<protein>
    <submittedName>
        <fullName evidence="2">Uncharacterized protein</fullName>
    </submittedName>
</protein>
<reference evidence="2" key="1">
    <citation type="submission" date="2021-08" db="EMBL/GenBank/DDBJ databases">
        <title>WGS assembly of Ceratopteris richardii.</title>
        <authorList>
            <person name="Marchant D.B."/>
            <person name="Chen G."/>
            <person name="Jenkins J."/>
            <person name="Shu S."/>
            <person name="Leebens-Mack J."/>
            <person name="Grimwood J."/>
            <person name="Schmutz J."/>
            <person name="Soltis P."/>
            <person name="Soltis D."/>
            <person name="Chen Z.-H."/>
        </authorList>
    </citation>
    <scope>NUCLEOTIDE SEQUENCE</scope>
    <source>
        <strain evidence="2">Whitten #5841</strain>
        <tissue evidence="2">Leaf</tissue>
    </source>
</reference>